<dbReference type="Pfam" id="PF13538">
    <property type="entry name" value="UvrD_C_2"/>
    <property type="match status" value="1"/>
</dbReference>
<evidence type="ECO:0000256" key="2">
    <source>
        <dbReference type="ARBA" id="ARBA00022801"/>
    </source>
</evidence>
<dbReference type="EMBL" id="QXBN01000007">
    <property type="protein sequence ID" value="RIT39815.1"/>
    <property type="molecule type" value="Genomic_DNA"/>
</dbReference>
<dbReference type="Pfam" id="PF13245">
    <property type="entry name" value="AAA_19"/>
    <property type="match status" value="1"/>
</dbReference>
<dbReference type="InterPro" id="IPR014016">
    <property type="entry name" value="UvrD-like_ATP-bd"/>
</dbReference>
<dbReference type="Proteomes" id="UP000284557">
    <property type="component" value="Unassembled WGS sequence"/>
</dbReference>
<proteinExistence type="predicted"/>
<evidence type="ECO:0000313" key="7">
    <source>
        <dbReference type="EMBL" id="RIT39815.1"/>
    </source>
</evidence>
<keyword evidence="3 5" id="KW-0347">Helicase</keyword>
<dbReference type="SMART" id="SM00382">
    <property type="entry name" value="AAA"/>
    <property type="match status" value="1"/>
</dbReference>
<keyword evidence="2 5" id="KW-0378">Hydrolase</keyword>
<dbReference type="RefSeq" id="WP_100463951.1">
    <property type="nucleotide sequence ID" value="NZ_CP029076.1"/>
</dbReference>
<gene>
    <name evidence="7" type="ORF">D2E76_11130</name>
</gene>
<dbReference type="PROSITE" id="PS51198">
    <property type="entry name" value="UVRD_HELICASE_ATP_BIND"/>
    <property type="match status" value="1"/>
</dbReference>
<keyword evidence="4 5" id="KW-0067">ATP-binding</keyword>
<dbReference type="Gene3D" id="3.40.50.300">
    <property type="entry name" value="P-loop containing nucleotide triphosphate hydrolases"/>
    <property type="match status" value="2"/>
</dbReference>
<sequence length="570" mass="62458">MDLDDIRRDILAAPGHVLIEGGPGCGKTTIALLLAAQRVPELADEQRVLFLSFSRAAVRQITDRMHSTLDKAVGAQLEIRTFHAFFLDVVRAHSPQLTGVPATFIAPDEESRMKFDFDGDWKIHTRELAKKGTFVFDRFAPAAADMLEASSVLRELYCSTYPLVIVDEFQDTNVDQWRVVQTLARQSTIVCLADPDQRIFEGFVDGVDEYRIDHLRATLAPNEFDLSGDNHRSPAAGILDYANAVLIADAAQIAPPSVHTIHYQVANQLAGVAHRAIAVLGQRLQESLGREPTIAVLATDNATLAAISQQLTGQTAANDGTMIGPIDHQFHFEPEVAAAAGYVVASVLEWPVKSDIDSVLDSLDALIDFYRTIGNASAKATAEVLAKGRAAVVAGSRPRAKAVNALIEARSKGLWLEGDPIGDWVRARDVLTGARELSDVVKRVRHLRLLSATDDLGWALLSAWDGVEAYPDAVATVRQTLAERLLDDARTQQSRINLMNMHKSKGKEFDGVIVAEGRYQGKLLDREADFAPRSARRRLLRVGLTRARHQVLLLRPDGSVNLMSTTRPPD</sequence>
<evidence type="ECO:0000256" key="1">
    <source>
        <dbReference type="ARBA" id="ARBA00022741"/>
    </source>
</evidence>
<evidence type="ECO:0000313" key="8">
    <source>
        <dbReference type="Proteomes" id="UP000284557"/>
    </source>
</evidence>
<evidence type="ECO:0000256" key="3">
    <source>
        <dbReference type="ARBA" id="ARBA00022806"/>
    </source>
</evidence>
<dbReference type="InterPro" id="IPR027417">
    <property type="entry name" value="P-loop_NTPase"/>
</dbReference>
<dbReference type="SUPFAM" id="SSF52540">
    <property type="entry name" value="P-loop containing nucleoside triphosphate hydrolases"/>
    <property type="match status" value="1"/>
</dbReference>
<organism evidence="7 8">
    <name type="scientific">Mycobacteroides abscessus</name>
    <dbReference type="NCBI Taxonomy" id="36809"/>
    <lineage>
        <taxon>Bacteria</taxon>
        <taxon>Bacillati</taxon>
        <taxon>Actinomycetota</taxon>
        <taxon>Actinomycetes</taxon>
        <taxon>Mycobacteriales</taxon>
        <taxon>Mycobacteriaceae</taxon>
        <taxon>Mycobacteroides</taxon>
    </lineage>
</organism>
<evidence type="ECO:0000259" key="6">
    <source>
        <dbReference type="PROSITE" id="PS51198"/>
    </source>
</evidence>
<dbReference type="InterPro" id="IPR003593">
    <property type="entry name" value="AAA+_ATPase"/>
</dbReference>
<evidence type="ECO:0000256" key="5">
    <source>
        <dbReference type="PROSITE-ProRule" id="PRU00560"/>
    </source>
</evidence>
<dbReference type="GO" id="GO:0016787">
    <property type="term" value="F:hydrolase activity"/>
    <property type="evidence" value="ECO:0007669"/>
    <property type="project" value="UniProtKB-UniRule"/>
</dbReference>
<dbReference type="GO" id="GO:0003678">
    <property type="term" value="F:DNA helicase activity"/>
    <property type="evidence" value="ECO:0007669"/>
    <property type="project" value="UniProtKB-ARBA"/>
</dbReference>
<name>A0ABD7HPG7_9MYCO</name>
<evidence type="ECO:0000256" key="4">
    <source>
        <dbReference type="ARBA" id="ARBA00022840"/>
    </source>
</evidence>
<comment type="caution">
    <text evidence="7">The sequence shown here is derived from an EMBL/GenBank/DDBJ whole genome shotgun (WGS) entry which is preliminary data.</text>
</comment>
<dbReference type="AlphaFoldDB" id="A0ABD7HPG7"/>
<reference evidence="7 8" key="1">
    <citation type="submission" date="2018-08" db="EMBL/GenBank/DDBJ databases">
        <title>Linezolid Resistance in Mycobacterium abscessus: MIC Distribution and Comprehensive Investigation of Resistance Mechanisms.</title>
        <authorList>
            <person name="Ye M."/>
            <person name="Xu L."/>
            <person name="Zou Y."/>
            <person name="Li B."/>
            <person name="Guo Q."/>
            <person name="Zhang Y."/>
            <person name="Zhan M."/>
            <person name="Xu B."/>
            <person name="Yu F."/>
            <person name="Zhang Z."/>
            <person name="Chu H."/>
        </authorList>
    </citation>
    <scope>NUCLEOTIDE SEQUENCE [LARGE SCALE GENOMIC DNA]</scope>
    <source>
        <strain evidence="7 8">G143</strain>
    </source>
</reference>
<feature type="binding site" evidence="5">
    <location>
        <begin position="21"/>
        <end position="28"/>
    </location>
    <ligand>
        <name>ATP</name>
        <dbReference type="ChEBI" id="CHEBI:30616"/>
    </ligand>
</feature>
<dbReference type="InterPro" id="IPR000212">
    <property type="entry name" value="DNA_helicase_UvrD/REP"/>
</dbReference>
<keyword evidence="1 5" id="KW-0547">Nucleotide-binding</keyword>
<accession>A0ABD7HPG7</accession>
<feature type="domain" description="UvrD-like helicase ATP-binding" evidence="6">
    <location>
        <begin position="1"/>
        <end position="234"/>
    </location>
</feature>
<protein>
    <submittedName>
        <fullName evidence="7">ATP-dependent helicase</fullName>
    </submittedName>
</protein>
<dbReference type="InterPro" id="IPR027785">
    <property type="entry name" value="UvrD-like_helicase_C"/>
</dbReference>
<dbReference type="PANTHER" id="PTHR11070:SF63">
    <property type="entry name" value="DNA HELICASE IV"/>
    <property type="match status" value="1"/>
</dbReference>
<dbReference type="PANTHER" id="PTHR11070">
    <property type="entry name" value="UVRD / RECB / PCRA DNA HELICASE FAMILY MEMBER"/>
    <property type="match status" value="1"/>
</dbReference>
<dbReference type="GO" id="GO:0005524">
    <property type="term" value="F:ATP binding"/>
    <property type="evidence" value="ECO:0007669"/>
    <property type="project" value="UniProtKB-UniRule"/>
</dbReference>